<feature type="active site" description="Charge relay system" evidence="6">
    <location>
        <position position="80"/>
    </location>
</feature>
<sequence length="138" mass="15746">MALNRASIGAAPIMFEVTVQAGFSSGHYLRNYHGKCENPHGHNYRVFVTLVGSELDEAGMLLDFKLLKQVLRPTVEYLDHQMINDLEPFTTLNPSAENLARYFFEQTASQLLNMAQGRVRVKDCTVYETDTSFARYYE</sequence>
<accession>A0A7W7ZN44</accession>
<name>A0A7W7ZN44_9BACT</name>
<dbReference type="PANTHER" id="PTHR12589">
    <property type="entry name" value="PYRUVOYL TETRAHYDROBIOPTERIN SYNTHASE"/>
    <property type="match status" value="1"/>
</dbReference>
<evidence type="ECO:0000313" key="9">
    <source>
        <dbReference type="Proteomes" id="UP000584867"/>
    </source>
</evidence>
<evidence type="ECO:0000256" key="4">
    <source>
        <dbReference type="ARBA" id="ARBA00048807"/>
    </source>
</evidence>
<evidence type="ECO:0000256" key="3">
    <source>
        <dbReference type="ARBA" id="ARBA00018141"/>
    </source>
</evidence>
<dbReference type="AlphaFoldDB" id="A0A7W7ZN44"/>
<evidence type="ECO:0000256" key="5">
    <source>
        <dbReference type="PIRNR" id="PIRNR006113"/>
    </source>
</evidence>
<comment type="pathway">
    <text evidence="1 5">Purine metabolism; 7-cyano-7-deazaguanine biosynthesis.</text>
</comment>
<keyword evidence="5 7" id="KW-0862">Zinc</keyword>
<dbReference type="SUPFAM" id="SSF55620">
    <property type="entry name" value="Tetrahydrobiopterin biosynthesis enzymes-like"/>
    <property type="match status" value="1"/>
</dbReference>
<dbReference type="PIRSF" id="PIRSF006113">
    <property type="entry name" value="PTP_synth"/>
    <property type="match status" value="1"/>
</dbReference>
<comment type="catalytic activity">
    <reaction evidence="4 5">
        <text>7,8-dihydroneopterin 3'-triphosphate + H2O = 6-carboxy-5,6,7,8-tetrahydropterin + triphosphate + acetaldehyde + 2 H(+)</text>
        <dbReference type="Rhea" id="RHEA:27966"/>
        <dbReference type="ChEBI" id="CHEBI:15343"/>
        <dbReference type="ChEBI" id="CHEBI:15377"/>
        <dbReference type="ChEBI" id="CHEBI:15378"/>
        <dbReference type="ChEBI" id="CHEBI:18036"/>
        <dbReference type="ChEBI" id="CHEBI:58462"/>
        <dbReference type="ChEBI" id="CHEBI:61032"/>
        <dbReference type="EC" id="4.1.2.50"/>
    </reaction>
</comment>
<evidence type="ECO:0000256" key="1">
    <source>
        <dbReference type="ARBA" id="ARBA00005061"/>
    </source>
</evidence>
<keyword evidence="5 7" id="KW-0479">Metal-binding</keyword>
<keyword evidence="5" id="KW-0671">Queuosine biosynthesis</keyword>
<evidence type="ECO:0000256" key="7">
    <source>
        <dbReference type="PIRSR" id="PIRSR006113-2"/>
    </source>
</evidence>
<reference evidence="8 9" key="1">
    <citation type="submission" date="2020-08" db="EMBL/GenBank/DDBJ databases">
        <title>Genomic Encyclopedia of Type Strains, Phase IV (KMG-V): Genome sequencing to study the core and pangenomes of soil and plant-associated prokaryotes.</title>
        <authorList>
            <person name="Whitman W."/>
        </authorList>
    </citation>
    <scope>NUCLEOTIDE SEQUENCE [LARGE SCALE GENOMIC DNA]</scope>
    <source>
        <strain evidence="8 9">X5P3</strain>
    </source>
</reference>
<dbReference type="Pfam" id="PF01242">
    <property type="entry name" value="PTPS"/>
    <property type="match status" value="1"/>
</dbReference>
<dbReference type="EMBL" id="JACHIO010000005">
    <property type="protein sequence ID" value="MBB5063000.1"/>
    <property type="molecule type" value="Genomic_DNA"/>
</dbReference>
<feature type="binding site" evidence="7">
    <location>
        <position position="40"/>
    </location>
    <ligand>
        <name>Zn(2+)</name>
        <dbReference type="ChEBI" id="CHEBI:29105"/>
    </ligand>
</feature>
<feature type="binding site" evidence="7">
    <location>
        <position position="27"/>
    </location>
    <ligand>
        <name>Zn(2+)</name>
        <dbReference type="ChEBI" id="CHEBI:29105"/>
    </ligand>
</feature>
<feature type="binding site" evidence="7">
    <location>
        <position position="42"/>
    </location>
    <ligand>
        <name>Zn(2+)</name>
        <dbReference type="ChEBI" id="CHEBI:29105"/>
    </ligand>
</feature>
<dbReference type="Proteomes" id="UP000584867">
    <property type="component" value="Unassembled WGS sequence"/>
</dbReference>
<dbReference type="EC" id="4.-.-.-" evidence="5"/>
<dbReference type="GO" id="GO:0008616">
    <property type="term" value="P:tRNA queuosine(34) biosynthetic process"/>
    <property type="evidence" value="ECO:0007669"/>
    <property type="project" value="UniProtKB-KW"/>
</dbReference>
<dbReference type="PANTHER" id="PTHR12589:SF8">
    <property type="entry name" value="6-CARBOXY-5,6,7,8-TETRAHYDROPTERIN SYNTHASE"/>
    <property type="match status" value="1"/>
</dbReference>
<evidence type="ECO:0000313" key="8">
    <source>
        <dbReference type="EMBL" id="MBB5063000.1"/>
    </source>
</evidence>
<proteinExistence type="inferred from homology"/>
<dbReference type="NCBIfam" id="TIGR03367">
    <property type="entry name" value="queuosine_QueD"/>
    <property type="match status" value="1"/>
</dbReference>
<dbReference type="InterPro" id="IPR038418">
    <property type="entry name" value="6-PTP_synth/QueD_sf"/>
</dbReference>
<comment type="cofactor">
    <cofactor evidence="5 7">
        <name>Zn(2+)</name>
        <dbReference type="ChEBI" id="CHEBI:29105"/>
    </cofactor>
    <text evidence="5 7">Binds 1 zinc ion per subunit.</text>
</comment>
<protein>
    <recommendedName>
        <fullName evidence="3 5">6-carboxy-5,6,7,8-tetrahydropterin synthase</fullName>
        <ecNumber evidence="5">4.-.-.-</ecNumber>
    </recommendedName>
</protein>
<dbReference type="GO" id="GO:0046872">
    <property type="term" value="F:metal ion binding"/>
    <property type="evidence" value="ECO:0007669"/>
    <property type="project" value="UniProtKB-KW"/>
</dbReference>
<dbReference type="GO" id="GO:0070497">
    <property type="term" value="F:6-carboxytetrahydropterin synthase activity"/>
    <property type="evidence" value="ECO:0007669"/>
    <property type="project" value="UniProtKB-EC"/>
</dbReference>
<keyword evidence="5 8" id="KW-0456">Lyase</keyword>
<comment type="caution">
    <text evidence="8">The sequence shown here is derived from an EMBL/GenBank/DDBJ whole genome shotgun (WGS) entry which is preliminary data.</text>
</comment>
<dbReference type="InterPro" id="IPR007115">
    <property type="entry name" value="6-PTP_synth/QueD"/>
</dbReference>
<dbReference type="Gene3D" id="3.30.479.10">
    <property type="entry name" value="6-pyruvoyl tetrahydropterin synthase/QueD"/>
    <property type="match status" value="1"/>
</dbReference>
<dbReference type="UniPathway" id="UPA00391"/>
<evidence type="ECO:0000256" key="6">
    <source>
        <dbReference type="PIRSR" id="PIRSR006113-1"/>
    </source>
</evidence>
<comment type="similarity">
    <text evidence="2 5">Belongs to the PTPS family. QueD subfamily.</text>
</comment>
<organism evidence="8 9">
    <name type="scientific">Granulicella mallensis</name>
    <dbReference type="NCBI Taxonomy" id="940614"/>
    <lineage>
        <taxon>Bacteria</taxon>
        <taxon>Pseudomonadati</taxon>
        <taxon>Acidobacteriota</taxon>
        <taxon>Terriglobia</taxon>
        <taxon>Terriglobales</taxon>
        <taxon>Acidobacteriaceae</taxon>
        <taxon>Granulicella</taxon>
    </lineage>
</organism>
<feature type="active site" description="Charge relay system" evidence="6">
    <location>
        <position position="128"/>
    </location>
</feature>
<feature type="active site" description="Proton acceptor" evidence="6">
    <location>
        <position position="36"/>
    </location>
</feature>
<evidence type="ECO:0000256" key="2">
    <source>
        <dbReference type="ARBA" id="ARBA00008900"/>
    </source>
</evidence>
<gene>
    <name evidence="8" type="ORF">HDF15_001340</name>
</gene>